<organism evidence="2 3">
    <name type="scientific">Streptomyces griseoaurantiacus M045</name>
    <dbReference type="NCBI Taxonomy" id="996637"/>
    <lineage>
        <taxon>Bacteria</taxon>
        <taxon>Bacillati</taxon>
        <taxon>Actinomycetota</taxon>
        <taxon>Actinomycetes</taxon>
        <taxon>Kitasatosporales</taxon>
        <taxon>Streptomycetaceae</taxon>
        <taxon>Streptomyces</taxon>
        <taxon>Streptomyces aurantiacus group</taxon>
    </lineage>
</organism>
<dbReference type="Proteomes" id="UP000003022">
    <property type="component" value="Unassembled WGS sequence"/>
</dbReference>
<feature type="compositionally biased region" description="Basic and acidic residues" evidence="1">
    <location>
        <begin position="1"/>
        <end position="10"/>
    </location>
</feature>
<dbReference type="AlphaFoldDB" id="F3NT21"/>
<name>F3NT21_9ACTN</name>
<protein>
    <submittedName>
        <fullName evidence="2">Uncharacterized protein</fullName>
    </submittedName>
</protein>
<evidence type="ECO:0000313" key="2">
    <source>
        <dbReference type="EMBL" id="EGG43374.1"/>
    </source>
</evidence>
<reference evidence="2 3" key="1">
    <citation type="journal article" date="2011" name="J. Bacteriol.">
        <title>Draft genome sequence of the marine bacterium Streptomyces griseoaurantiacus M045, which produces novel manumycin-type antibiotics with a pABA core component.</title>
        <authorList>
            <person name="Li F."/>
            <person name="Jiang P."/>
            <person name="Zheng H."/>
            <person name="Wang S."/>
            <person name="Zhao G."/>
            <person name="Qin S."/>
            <person name="Liu Z."/>
        </authorList>
    </citation>
    <scope>NUCLEOTIDE SEQUENCE [LARGE SCALE GENOMIC DNA]</scope>
    <source>
        <strain evidence="2 3">M045</strain>
    </source>
</reference>
<gene>
    <name evidence="2" type="ORF">SGM_6514</name>
</gene>
<keyword evidence="3" id="KW-1185">Reference proteome</keyword>
<sequence length="61" mass="6903">MHEDVHRADEGPGSATQAPLPLPLDFEAHYLMNQEAWHSYALYRLGINDAAERAVHRARCC</sequence>
<evidence type="ECO:0000256" key="1">
    <source>
        <dbReference type="SAM" id="MobiDB-lite"/>
    </source>
</evidence>
<dbReference type="RefSeq" id="WP_006144445.1">
    <property type="nucleotide sequence ID" value="NZ_AEYX01000046.1"/>
</dbReference>
<feature type="region of interest" description="Disordered" evidence="1">
    <location>
        <begin position="1"/>
        <end position="20"/>
    </location>
</feature>
<evidence type="ECO:0000313" key="3">
    <source>
        <dbReference type="Proteomes" id="UP000003022"/>
    </source>
</evidence>
<dbReference type="EMBL" id="AEYX01000046">
    <property type="protein sequence ID" value="EGG43374.1"/>
    <property type="molecule type" value="Genomic_DNA"/>
</dbReference>
<dbReference type="STRING" id="996637.SGM_6514"/>
<proteinExistence type="predicted"/>
<comment type="caution">
    <text evidence="2">The sequence shown here is derived from an EMBL/GenBank/DDBJ whole genome shotgun (WGS) entry which is preliminary data.</text>
</comment>
<accession>F3NT21</accession>